<dbReference type="InterPro" id="IPR003100">
    <property type="entry name" value="PAZ_dom"/>
</dbReference>
<dbReference type="Pfam" id="PF02170">
    <property type="entry name" value="PAZ"/>
    <property type="match status" value="1"/>
</dbReference>
<dbReference type="AlphaFoldDB" id="A0AAW0CV03"/>
<dbReference type="InterPro" id="IPR036397">
    <property type="entry name" value="RNaseH_sf"/>
</dbReference>
<dbReference type="Pfam" id="PF16488">
    <property type="entry name" value="ArgoL2"/>
    <property type="match status" value="1"/>
</dbReference>
<dbReference type="InterPro" id="IPR036085">
    <property type="entry name" value="PAZ_dom_sf"/>
</dbReference>
<dbReference type="PROSITE" id="PS50822">
    <property type="entry name" value="PIWI"/>
    <property type="match status" value="1"/>
</dbReference>
<feature type="domain" description="Piwi" evidence="4">
    <location>
        <begin position="603"/>
        <end position="906"/>
    </location>
</feature>
<dbReference type="InterPro" id="IPR045246">
    <property type="entry name" value="Piwi_ago-like"/>
</dbReference>
<dbReference type="EMBL" id="JAWWNJ010000013">
    <property type="protein sequence ID" value="KAK7042483.1"/>
    <property type="molecule type" value="Genomic_DNA"/>
</dbReference>
<feature type="compositionally biased region" description="Gly residues" evidence="2">
    <location>
        <begin position="23"/>
        <end position="64"/>
    </location>
</feature>
<evidence type="ECO:0000259" key="3">
    <source>
        <dbReference type="PROSITE" id="PS50821"/>
    </source>
</evidence>
<evidence type="ECO:0000313" key="5">
    <source>
        <dbReference type="EMBL" id="KAK7042483.1"/>
    </source>
</evidence>
<keyword evidence="6" id="KW-1185">Reference proteome</keyword>
<dbReference type="CDD" id="cd04657">
    <property type="entry name" value="Piwi_ago-like"/>
    <property type="match status" value="1"/>
</dbReference>
<dbReference type="SUPFAM" id="SSF101690">
    <property type="entry name" value="PAZ domain"/>
    <property type="match status" value="1"/>
</dbReference>
<dbReference type="Pfam" id="PF08699">
    <property type="entry name" value="ArgoL1"/>
    <property type="match status" value="1"/>
</dbReference>
<dbReference type="PANTHER" id="PTHR22891">
    <property type="entry name" value="EUKARYOTIC TRANSLATION INITIATION FACTOR 2C"/>
    <property type="match status" value="1"/>
</dbReference>
<dbReference type="GO" id="GO:0003723">
    <property type="term" value="F:RNA binding"/>
    <property type="evidence" value="ECO:0007669"/>
    <property type="project" value="InterPro"/>
</dbReference>
<comment type="caution">
    <text evidence="5">The sequence shown here is derived from an EMBL/GenBank/DDBJ whole genome shotgun (WGS) entry which is preliminary data.</text>
</comment>
<dbReference type="Gene3D" id="3.40.50.2300">
    <property type="match status" value="1"/>
</dbReference>
<evidence type="ECO:0000313" key="6">
    <source>
        <dbReference type="Proteomes" id="UP001362999"/>
    </source>
</evidence>
<evidence type="ECO:0000259" key="4">
    <source>
        <dbReference type="PROSITE" id="PS50822"/>
    </source>
</evidence>
<sequence>MSYRGDRGGGGGYRGGGDRGRGGGRGGGGGYDGGRGGRGGGGGFDRGRGGGRGGYGGGGGGREQGGVFMPNVPASIDARLQNDSDKALVASLRGVRTADTELPLRPDFGTVGKPIKLRANFFPVRIPNTLLYEYDVSISPVAGTAVRRVKKRIFQLAEASQDWARFGGRVAHDSSAKIIAAAQLPQPLAIRVVYYDEDESPPAPNTKAYKEYTLTINFTQTLDRQALISHLSGDIQYRNYDIQPIISALNIALAAHANRPGGGVMVGRNRFFFPSNEQPFELGGGLHALRGFYSSVRVAHRQLMVNLNVCTTAFYTAGNLADALSTFMNSTFGARPNAFAKGVRVKTTHLGYKKTIKSVSSKTARQHTFDCQEFGGKISVEDYFRKKYGITLRFPNMQLVDVGGAKSNYLPPEVCEILPNQAFRGKLTDEHTAEMIKVAAKPPNVNGAAITGRGLPQLGYSPGAPSLAAFGIGIGSEMAVVPGRILPSPGVQYRQGTPKVDDKASWNLRDVKFQRGGTLQNWAVLLIRDRNRDEFAGPGDQELLTTITGFANMCQKSGMDVRQKQPPIVEAELPPKDHTDPTRDRAITQISNAIKKLKSKPLLLLVILSNGDKHVYAGIKHLCDSYLDVHTVCVHAGKIRKDKGQLQYFANVALKVNMKMGGVNHALDERSMAWLKQAPTMIMGIDVTHPGPGSVRGTPSIAAVVASIDPQFAQYPASMEIQESRKEMVTNLAKMTHERLSLYLARNKTLPERILVYRDGVSEGQFSIVIAEELPEIRKACAKFQNYRPKITVVICGKRHHTRFYPTEAENADKDGNPKAGTVVDRGVTAVFEFDFFLQAHGGLQGTTRPTHYYVVHDKNGFDANTLQNLTNAVSYLFSRATKAVSLAAPAYYADLACERGRCYLHKLLQGLQSSGTTTSSNSEEEVFAEGAKSWNNGVNGSQLRDTMYYL</sequence>
<dbReference type="Pfam" id="PF16486">
    <property type="entry name" value="ArgoN"/>
    <property type="match status" value="1"/>
</dbReference>
<proteinExistence type="inferred from homology"/>
<dbReference type="SUPFAM" id="SSF53098">
    <property type="entry name" value="Ribonuclease H-like"/>
    <property type="match status" value="1"/>
</dbReference>
<dbReference type="InterPro" id="IPR014811">
    <property type="entry name" value="ArgoL1"/>
</dbReference>
<reference evidence="5 6" key="1">
    <citation type="journal article" date="2024" name="J Genomics">
        <title>Draft genome sequencing and assembly of Favolaschia claudopus CIRM-BRFM 2984 isolated from oak limbs.</title>
        <authorList>
            <person name="Navarro D."/>
            <person name="Drula E."/>
            <person name="Chaduli D."/>
            <person name="Cazenave R."/>
            <person name="Ahrendt S."/>
            <person name="Wang J."/>
            <person name="Lipzen A."/>
            <person name="Daum C."/>
            <person name="Barry K."/>
            <person name="Grigoriev I.V."/>
            <person name="Favel A."/>
            <person name="Rosso M.N."/>
            <person name="Martin F."/>
        </authorList>
    </citation>
    <scope>NUCLEOTIDE SEQUENCE [LARGE SCALE GENOMIC DNA]</scope>
    <source>
        <strain evidence="5 6">CIRM-BRFM 2984</strain>
    </source>
</reference>
<dbReference type="InterPro" id="IPR032472">
    <property type="entry name" value="ArgoL2"/>
</dbReference>
<feature type="domain" description="PAZ" evidence="3">
    <location>
        <begin position="323"/>
        <end position="419"/>
    </location>
</feature>
<gene>
    <name evidence="5" type="ORF">R3P38DRAFT_2611678</name>
</gene>
<dbReference type="SMART" id="SM00950">
    <property type="entry name" value="Piwi"/>
    <property type="match status" value="1"/>
</dbReference>
<organism evidence="5 6">
    <name type="scientific">Favolaschia claudopus</name>
    <dbReference type="NCBI Taxonomy" id="2862362"/>
    <lineage>
        <taxon>Eukaryota</taxon>
        <taxon>Fungi</taxon>
        <taxon>Dikarya</taxon>
        <taxon>Basidiomycota</taxon>
        <taxon>Agaricomycotina</taxon>
        <taxon>Agaricomycetes</taxon>
        <taxon>Agaricomycetidae</taxon>
        <taxon>Agaricales</taxon>
        <taxon>Marasmiineae</taxon>
        <taxon>Mycenaceae</taxon>
        <taxon>Favolaschia</taxon>
    </lineage>
</organism>
<dbReference type="Pfam" id="PF02171">
    <property type="entry name" value="Piwi"/>
    <property type="match status" value="1"/>
</dbReference>
<dbReference type="SMART" id="SM01163">
    <property type="entry name" value="DUF1785"/>
    <property type="match status" value="1"/>
</dbReference>
<dbReference type="CDD" id="cd02846">
    <property type="entry name" value="PAZ_argonaute_like"/>
    <property type="match status" value="1"/>
</dbReference>
<protein>
    <submittedName>
        <fullName evidence="5">Protein argonaute-3</fullName>
    </submittedName>
</protein>
<dbReference type="Gene3D" id="2.170.260.10">
    <property type="entry name" value="paz domain"/>
    <property type="match status" value="1"/>
</dbReference>
<feature type="region of interest" description="Disordered" evidence="2">
    <location>
        <begin position="1"/>
        <end position="70"/>
    </location>
</feature>
<evidence type="ECO:0000256" key="2">
    <source>
        <dbReference type="SAM" id="MobiDB-lite"/>
    </source>
</evidence>
<dbReference type="InterPro" id="IPR032474">
    <property type="entry name" value="Argonaute_N"/>
</dbReference>
<name>A0AAW0CV03_9AGAR</name>
<evidence type="ECO:0000256" key="1">
    <source>
        <dbReference type="RuleBase" id="RU361178"/>
    </source>
</evidence>
<comment type="similarity">
    <text evidence="1">Belongs to the argonaute family.</text>
</comment>
<dbReference type="Gene3D" id="3.30.420.10">
    <property type="entry name" value="Ribonuclease H-like superfamily/Ribonuclease H"/>
    <property type="match status" value="1"/>
</dbReference>
<dbReference type="InterPro" id="IPR012337">
    <property type="entry name" value="RNaseH-like_sf"/>
</dbReference>
<dbReference type="Proteomes" id="UP001362999">
    <property type="component" value="Unassembled WGS sequence"/>
</dbReference>
<dbReference type="InterPro" id="IPR003165">
    <property type="entry name" value="Piwi"/>
</dbReference>
<dbReference type="PROSITE" id="PS50821">
    <property type="entry name" value="PAZ"/>
    <property type="match status" value="1"/>
</dbReference>
<dbReference type="SMART" id="SM00949">
    <property type="entry name" value="PAZ"/>
    <property type="match status" value="1"/>
</dbReference>
<accession>A0AAW0CV03</accession>